<feature type="compositionally biased region" description="Low complexity" evidence="1">
    <location>
        <begin position="42"/>
        <end position="74"/>
    </location>
</feature>
<protein>
    <submittedName>
        <fullName evidence="2">Uncharacterized protein</fullName>
    </submittedName>
</protein>
<dbReference type="OrthoDB" id="7595702at2"/>
<dbReference type="EMBL" id="MASR01000001">
    <property type="protein sequence ID" value="OFE11849.1"/>
    <property type="molecule type" value="Genomic_DNA"/>
</dbReference>
<evidence type="ECO:0000313" key="3">
    <source>
        <dbReference type="Proteomes" id="UP000175669"/>
    </source>
</evidence>
<name>A0A1E8CHI0_9GAMM</name>
<keyword evidence="3" id="KW-1185">Reference proteome</keyword>
<sequence length="237" mass="26423">MTVIFSLILALVLLVGIIYALRTHNERTRENAIAREQPLPPLANNTAPAASAPPADDNSPPQAGATPAAEAPGESIISNNNLPDAVSCQTTDWRQSCQTLRDQGRFDEALLACQQAWPQWQSFDQAARVMRAAIRRHSGDAAQRNHWLQQLYRLAAQASFLHDKVAGLPDPSRHSLAKRFTPVQIDVLDMPWAELGYEQLRLLTKSDRKQLVQLWGEPDTHQSARHFHANQWLTSSS</sequence>
<proteinExistence type="predicted"/>
<dbReference type="RefSeq" id="WP_070115474.1">
    <property type="nucleotide sequence ID" value="NZ_MASR01000001.1"/>
</dbReference>
<accession>A0A1E8CHI0</accession>
<evidence type="ECO:0000256" key="1">
    <source>
        <dbReference type="SAM" id="MobiDB-lite"/>
    </source>
</evidence>
<dbReference type="AlphaFoldDB" id="A0A1E8CHI0"/>
<dbReference type="Proteomes" id="UP000175669">
    <property type="component" value="Unassembled WGS sequence"/>
</dbReference>
<evidence type="ECO:0000313" key="2">
    <source>
        <dbReference type="EMBL" id="OFE11849.1"/>
    </source>
</evidence>
<comment type="caution">
    <text evidence="2">The sequence shown here is derived from an EMBL/GenBank/DDBJ whole genome shotgun (WGS) entry which is preliminary data.</text>
</comment>
<gene>
    <name evidence="2" type="ORF">PHACT_00725</name>
</gene>
<organism evidence="2 3">
    <name type="scientific">Pseudohongiella acticola</name>
    <dbReference type="NCBI Taxonomy" id="1524254"/>
    <lineage>
        <taxon>Bacteria</taxon>
        <taxon>Pseudomonadati</taxon>
        <taxon>Pseudomonadota</taxon>
        <taxon>Gammaproteobacteria</taxon>
        <taxon>Pseudomonadales</taxon>
        <taxon>Pseudohongiellaceae</taxon>
        <taxon>Pseudohongiella</taxon>
    </lineage>
</organism>
<feature type="region of interest" description="Disordered" evidence="1">
    <location>
        <begin position="35"/>
        <end position="81"/>
    </location>
</feature>
<reference evidence="3" key="1">
    <citation type="submission" date="2016-07" db="EMBL/GenBank/DDBJ databases">
        <authorList>
            <person name="Florea S."/>
            <person name="Webb J.S."/>
            <person name="Jaromczyk J."/>
            <person name="Schardl C.L."/>
        </authorList>
    </citation>
    <scope>NUCLEOTIDE SEQUENCE [LARGE SCALE GENOMIC DNA]</scope>
    <source>
        <strain evidence="3">KCTC 42131</strain>
    </source>
</reference>